<proteinExistence type="predicted"/>
<sequence>MPPTEKKWDANAERDLCVAIIMGAQDGERMRYNWPKVHSSMETLGYSFTKDAISQHFSKTIMREFKGRHGEGPVNSSPAPAPKKTPRKRATPAKRDKKKAESDEDDEDTVESPLPKKMKRKKEEVDEDVKVGKIEEERERSATPENDPRFEKWLAGTAVAQEEISHDV</sequence>
<feature type="compositionally biased region" description="Basic and acidic residues" evidence="1">
    <location>
        <begin position="121"/>
        <end position="152"/>
    </location>
</feature>
<dbReference type="AlphaFoldDB" id="A0A395S353"/>
<reference evidence="2 3" key="1">
    <citation type="journal article" date="2018" name="PLoS Pathog.">
        <title>Evolution of structural diversity of trichothecenes, a family of toxins produced by plant pathogenic and entomopathogenic fungi.</title>
        <authorList>
            <person name="Proctor R.H."/>
            <person name="McCormick S.P."/>
            <person name="Kim H.S."/>
            <person name="Cardoza R.E."/>
            <person name="Stanley A.M."/>
            <person name="Lindo L."/>
            <person name="Kelly A."/>
            <person name="Brown D.W."/>
            <person name="Lee T."/>
            <person name="Vaughan M.M."/>
            <person name="Alexander N.J."/>
            <person name="Busman M."/>
            <person name="Gutierrez S."/>
        </authorList>
    </citation>
    <scope>NUCLEOTIDE SEQUENCE [LARGE SCALE GENOMIC DNA]</scope>
    <source>
        <strain evidence="2 3">NRRL 20695</strain>
    </source>
</reference>
<evidence type="ECO:0000313" key="3">
    <source>
        <dbReference type="Proteomes" id="UP000266234"/>
    </source>
</evidence>
<feature type="region of interest" description="Disordered" evidence="1">
    <location>
        <begin position="63"/>
        <end position="168"/>
    </location>
</feature>
<evidence type="ECO:0000256" key="1">
    <source>
        <dbReference type="SAM" id="MobiDB-lite"/>
    </source>
</evidence>
<protein>
    <submittedName>
        <fullName evidence="2">Uncharacterized protein</fullName>
    </submittedName>
</protein>
<organism evidence="2 3">
    <name type="scientific">Fusarium longipes</name>
    <dbReference type="NCBI Taxonomy" id="694270"/>
    <lineage>
        <taxon>Eukaryota</taxon>
        <taxon>Fungi</taxon>
        <taxon>Dikarya</taxon>
        <taxon>Ascomycota</taxon>
        <taxon>Pezizomycotina</taxon>
        <taxon>Sordariomycetes</taxon>
        <taxon>Hypocreomycetidae</taxon>
        <taxon>Hypocreales</taxon>
        <taxon>Nectriaceae</taxon>
        <taxon>Fusarium</taxon>
    </lineage>
</organism>
<dbReference type="EMBL" id="PXOG01000214">
    <property type="protein sequence ID" value="RGP66838.1"/>
    <property type="molecule type" value="Genomic_DNA"/>
</dbReference>
<dbReference type="Proteomes" id="UP000266234">
    <property type="component" value="Unassembled WGS sequence"/>
</dbReference>
<comment type="caution">
    <text evidence="2">The sequence shown here is derived from an EMBL/GenBank/DDBJ whole genome shotgun (WGS) entry which is preliminary data.</text>
</comment>
<feature type="compositionally biased region" description="Basic residues" evidence="1">
    <location>
        <begin position="84"/>
        <end position="97"/>
    </location>
</feature>
<gene>
    <name evidence="2" type="ORF">FLONG3_8710</name>
</gene>
<accession>A0A395S353</accession>
<dbReference type="OrthoDB" id="5231339at2759"/>
<evidence type="ECO:0000313" key="2">
    <source>
        <dbReference type="EMBL" id="RGP66838.1"/>
    </source>
</evidence>
<dbReference type="STRING" id="694270.A0A395S353"/>
<keyword evidence="3" id="KW-1185">Reference proteome</keyword>
<name>A0A395S353_9HYPO</name>